<dbReference type="AlphaFoldDB" id="A0A0F9XBQ0"/>
<dbReference type="PRINTS" id="PR00081">
    <property type="entry name" value="GDHRDH"/>
</dbReference>
<proteinExistence type="inferred from homology"/>
<name>A0A0F9XBQ0_9ZZZZ</name>
<dbReference type="InterPro" id="IPR002347">
    <property type="entry name" value="SDR_fam"/>
</dbReference>
<protein>
    <recommendedName>
        <fullName evidence="3">3-oxoacyl-ACP reductase</fullName>
    </recommendedName>
</protein>
<evidence type="ECO:0000313" key="2">
    <source>
        <dbReference type="EMBL" id="KKN89118.1"/>
    </source>
</evidence>
<evidence type="ECO:0000256" key="1">
    <source>
        <dbReference type="ARBA" id="ARBA00006484"/>
    </source>
</evidence>
<dbReference type="Gene3D" id="3.40.50.720">
    <property type="entry name" value="NAD(P)-binding Rossmann-like Domain"/>
    <property type="match status" value="1"/>
</dbReference>
<dbReference type="EMBL" id="LAZR01000122">
    <property type="protein sequence ID" value="KKN89118.1"/>
    <property type="molecule type" value="Genomic_DNA"/>
</dbReference>
<comment type="similarity">
    <text evidence="1">Belongs to the short-chain dehydrogenases/reductases (SDR) family.</text>
</comment>
<dbReference type="SUPFAM" id="SSF51735">
    <property type="entry name" value="NAD(P)-binding Rossmann-fold domains"/>
    <property type="match status" value="1"/>
</dbReference>
<dbReference type="InterPro" id="IPR036291">
    <property type="entry name" value="NAD(P)-bd_dom_sf"/>
</dbReference>
<accession>A0A0F9XBQ0</accession>
<reference evidence="2" key="1">
    <citation type="journal article" date="2015" name="Nature">
        <title>Complex archaea that bridge the gap between prokaryotes and eukaryotes.</title>
        <authorList>
            <person name="Spang A."/>
            <person name="Saw J.H."/>
            <person name="Jorgensen S.L."/>
            <person name="Zaremba-Niedzwiedzka K."/>
            <person name="Martijn J."/>
            <person name="Lind A.E."/>
            <person name="van Eijk R."/>
            <person name="Schleper C."/>
            <person name="Guy L."/>
            <person name="Ettema T.J."/>
        </authorList>
    </citation>
    <scope>NUCLEOTIDE SEQUENCE</scope>
</reference>
<dbReference type="PROSITE" id="PS51257">
    <property type="entry name" value="PROKAR_LIPOPROTEIN"/>
    <property type="match status" value="1"/>
</dbReference>
<organism evidence="2">
    <name type="scientific">marine sediment metagenome</name>
    <dbReference type="NCBI Taxonomy" id="412755"/>
    <lineage>
        <taxon>unclassified sequences</taxon>
        <taxon>metagenomes</taxon>
        <taxon>ecological metagenomes</taxon>
    </lineage>
</organism>
<dbReference type="InterPro" id="IPR050259">
    <property type="entry name" value="SDR"/>
</dbReference>
<gene>
    <name evidence="2" type="ORF">LCGC14_0241160</name>
</gene>
<dbReference type="Pfam" id="PF13561">
    <property type="entry name" value="adh_short_C2"/>
    <property type="match status" value="1"/>
</dbReference>
<comment type="caution">
    <text evidence="2">The sequence shown here is derived from an EMBL/GenBank/DDBJ whole genome shotgun (WGS) entry which is preliminary data.</text>
</comment>
<evidence type="ECO:0008006" key="3">
    <source>
        <dbReference type="Google" id="ProtNLM"/>
    </source>
</evidence>
<sequence length="261" mass="27228">MDLGLKGKTALVLGAGGGLGGAIACTLAAEGAMVAVADLDLDAAITTTDKIAEAGGRAMALRWDLGDIAQVEPSIERIETELGRVDVLVVITGGPPPGGVVNQQADMWRKYFESMVLSVFAVTDRVLPGMCERGWGRIITSTSSGVVAPIPNLGLSNALRSTLLGWSKTLAAEVGGKGVTANIVLPGRIATQRITFLDEKKAEREGRSLEDVQKQSASSIPVGRYGDPQEYADVVAFLASERASYVTGSVIRVDGGYIPSI</sequence>
<dbReference type="PANTHER" id="PTHR42879:SF6">
    <property type="entry name" value="NADPH-DEPENDENT REDUCTASE BACG"/>
    <property type="match status" value="1"/>
</dbReference>
<dbReference type="PANTHER" id="PTHR42879">
    <property type="entry name" value="3-OXOACYL-(ACYL-CARRIER-PROTEIN) REDUCTASE"/>
    <property type="match status" value="1"/>
</dbReference>